<dbReference type="PANTHER" id="PTHR23517:SF15">
    <property type="entry name" value="PROTON-DEPENDENT OLIGOPEPTIDE FAMILY TRANSPORT PROTEIN"/>
    <property type="match status" value="1"/>
</dbReference>
<dbReference type="GO" id="GO:0015833">
    <property type="term" value="P:peptide transport"/>
    <property type="evidence" value="ECO:0007669"/>
    <property type="project" value="UniProtKB-KW"/>
</dbReference>
<dbReference type="SUPFAM" id="SSF103473">
    <property type="entry name" value="MFS general substrate transporter"/>
    <property type="match status" value="1"/>
</dbReference>
<evidence type="ECO:0000313" key="10">
    <source>
        <dbReference type="EMBL" id="ANE52213.1"/>
    </source>
</evidence>
<dbReference type="InterPro" id="IPR000109">
    <property type="entry name" value="POT_fam"/>
</dbReference>
<keyword evidence="5" id="KW-0571">Peptide transport</keyword>
<dbReference type="PROSITE" id="PS50850">
    <property type="entry name" value="MFS"/>
    <property type="match status" value="1"/>
</dbReference>
<reference evidence="11" key="1">
    <citation type="submission" date="2015-01" db="EMBL/GenBank/DDBJ databases">
        <title>Flavisolibacter sp./LCS9/ whole genome sequencing.</title>
        <authorList>
            <person name="Kim M.K."/>
            <person name="Srinivasan S."/>
            <person name="Lee J.-J."/>
        </authorList>
    </citation>
    <scope>NUCLEOTIDE SEQUENCE [LARGE SCALE GENOMIC DNA]</scope>
    <source>
        <strain evidence="11">LCS9</strain>
    </source>
</reference>
<dbReference type="InterPro" id="IPR005279">
    <property type="entry name" value="Dipep/tripep_permease"/>
</dbReference>
<reference evidence="10 11" key="2">
    <citation type="journal article" date="2016" name="Int. J. Syst. Evol. Microbiol.">
        <title>Flavisolibacter tropicus sp. nov., isolated from tropical soil.</title>
        <authorList>
            <person name="Lee J.J."/>
            <person name="Kang M.S."/>
            <person name="Kim G.S."/>
            <person name="Lee C.S."/>
            <person name="Lim S."/>
            <person name="Lee J."/>
            <person name="Roh S.H."/>
            <person name="Kang H."/>
            <person name="Ha J.M."/>
            <person name="Bae S."/>
            <person name="Jung H.Y."/>
            <person name="Kim M.K."/>
        </authorList>
    </citation>
    <scope>NUCLEOTIDE SEQUENCE [LARGE SCALE GENOMIC DNA]</scope>
    <source>
        <strain evidence="10 11">LCS9</strain>
    </source>
</reference>
<keyword evidence="6 8" id="KW-1133">Transmembrane helix</keyword>
<dbReference type="NCBIfam" id="TIGR00924">
    <property type="entry name" value="yjdL_sub1_fam"/>
    <property type="match status" value="1"/>
</dbReference>
<feature type="transmembrane region" description="Helical" evidence="8">
    <location>
        <begin position="100"/>
        <end position="117"/>
    </location>
</feature>
<feature type="transmembrane region" description="Helical" evidence="8">
    <location>
        <begin position="400"/>
        <end position="422"/>
    </location>
</feature>
<organism evidence="10 11">
    <name type="scientific">Flavisolibacter tropicus</name>
    <dbReference type="NCBI Taxonomy" id="1492898"/>
    <lineage>
        <taxon>Bacteria</taxon>
        <taxon>Pseudomonadati</taxon>
        <taxon>Bacteroidota</taxon>
        <taxon>Chitinophagia</taxon>
        <taxon>Chitinophagales</taxon>
        <taxon>Chitinophagaceae</taxon>
        <taxon>Flavisolibacter</taxon>
    </lineage>
</organism>
<evidence type="ECO:0000313" key="11">
    <source>
        <dbReference type="Proteomes" id="UP000077177"/>
    </source>
</evidence>
<dbReference type="InterPro" id="IPR036259">
    <property type="entry name" value="MFS_trans_sf"/>
</dbReference>
<keyword evidence="11" id="KW-1185">Reference proteome</keyword>
<feature type="transmembrane region" description="Helical" evidence="8">
    <location>
        <begin position="479"/>
        <end position="501"/>
    </location>
</feature>
<dbReference type="AlphaFoldDB" id="A0A172TZK6"/>
<feature type="domain" description="Major facilitator superfamily (MFS) profile" evidence="9">
    <location>
        <begin position="32"/>
        <end position="502"/>
    </location>
</feature>
<feature type="transmembrane region" description="Helical" evidence="8">
    <location>
        <begin position="123"/>
        <end position="141"/>
    </location>
</feature>
<gene>
    <name evidence="10" type="ORF">SY85_18680</name>
</gene>
<feature type="transmembrane region" description="Helical" evidence="8">
    <location>
        <begin position="188"/>
        <end position="208"/>
    </location>
</feature>
<dbReference type="STRING" id="1492898.SY85_18680"/>
<feature type="transmembrane region" description="Helical" evidence="8">
    <location>
        <begin position="434"/>
        <end position="459"/>
    </location>
</feature>
<name>A0A172TZK6_9BACT</name>
<dbReference type="EMBL" id="CP011390">
    <property type="protein sequence ID" value="ANE52213.1"/>
    <property type="molecule type" value="Genomic_DNA"/>
</dbReference>
<evidence type="ECO:0000256" key="4">
    <source>
        <dbReference type="ARBA" id="ARBA00022692"/>
    </source>
</evidence>
<accession>A0A172TZK6</accession>
<proteinExistence type="predicted"/>
<keyword evidence="2" id="KW-0813">Transport</keyword>
<evidence type="ECO:0000256" key="7">
    <source>
        <dbReference type="ARBA" id="ARBA00023136"/>
    </source>
</evidence>
<keyword evidence="3" id="KW-1003">Cell membrane</keyword>
<feature type="transmembrane region" description="Helical" evidence="8">
    <location>
        <begin position="162"/>
        <end position="182"/>
    </location>
</feature>
<dbReference type="GO" id="GO:0005886">
    <property type="term" value="C:plasma membrane"/>
    <property type="evidence" value="ECO:0007669"/>
    <property type="project" value="UniProtKB-SubCell"/>
</dbReference>
<evidence type="ECO:0000256" key="8">
    <source>
        <dbReference type="SAM" id="Phobius"/>
    </source>
</evidence>
<dbReference type="InterPro" id="IPR020846">
    <property type="entry name" value="MFS_dom"/>
</dbReference>
<dbReference type="GO" id="GO:1904680">
    <property type="term" value="F:peptide transmembrane transporter activity"/>
    <property type="evidence" value="ECO:0007669"/>
    <property type="project" value="InterPro"/>
</dbReference>
<feature type="transmembrane region" description="Helical" evidence="8">
    <location>
        <begin position="229"/>
        <end position="253"/>
    </location>
</feature>
<feature type="transmembrane region" description="Helical" evidence="8">
    <location>
        <begin position="70"/>
        <end position="88"/>
    </location>
</feature>
<keyword evidence="4 8" id="KW-0812">Transmembrane</keyword>
<feature type="transmembrane region" description="Helical" evidence="8">
    <location>
        <begin position="369"/>
        <end position="388"/>
    </location>
</feature>
<dbReference type="CDD" id="cd17346">
    <property type="entry name" value="MFS_DtpA_like"/>
    <property type="match status" value="1"/>
</dbReference>
<feature type="transmembrane region" description="Helical" evidence="8">
    <location>
        <begin position="289"/>
        <end position="306"/>
    </location>
</feature>
<dbReference type="PANTHER" id="PTHR23517">
    <property type="entry name" value="RESISTANCE PROTEIN MDTM, PUTATIVE-RELATED-RELATED"/>
    <property type="match status" value="1"/>
</dbReference>
<dbReference type="PATRIC" id="fig|1492898.3.peg.4066"/>
<feature type="transmembrane region" description="Helical" evidence="8">
    <location>
        <begin position="45"/>
        <end position="64"/>
    </location>
</feature>
<dbReference type="Pfam" id="PF00854">
    <property type="entry name" value="PTR2"/>
    <property type="match status" value="1"/>
</dbReference>
<evidence type="ECO:0000256" key="3">
    <source>
        <dbReference type="ARBA" id="ARBA00022475"/>
    </source>
</evidence>
<dbReference type="Proteomes" id="UP000077177">
    <property type="component" value="Chromosome"/>
</dbReference>
<evidence type="ECO:0000256" key="1">
    <source>
        <dbReference type="ARBA" id="ARBA00004651"/>
    </source>
</evidence>
<dbReference type="InterPro" id="IPR050171">
    <property type="entry name" value="MFS_Transporters"/>
</dbReference>
<dbReference type="KEGG" id="fla:SY85_18680"/>
<sequence>MRFSNNTMIELKTSAAPVNKLEAPVSRKHPRQLYMLFFAEMWERFSFYGMKALLLAYMVTQLKFDEPKGYAILGSYAALVYTMPMFGGMMADRFLGYRRSVLFGGILMSIGHLVLAIPEDWSFFYGMAFIICGNGFFKPNISSLVGTLYSNNDPRKDSAFSLFYMGINIGAALGGILCGYVGERINWHYGFGLAGIFMILGLIVFAIGKKSLLEKGLPPDEAYLKKPRFAFVTTEHIIYAATLLVIPVIVLLFHQYEVMDYLMFGLGLAAISYILFVAFQLERGAKFKLLAALVMIVSSTLFWAFYEQNAGSLNLFAMRNVDMHFFGFDLPALSVNNFLPPGWVILLSLVFAWLWPWLSKRGKEPSTPLKFALSFILMGVGFLVFYLACSISKSNGLIPLWAFVAGYFFVICGELCISPIGLSMVTKLAPAKIVALMMGIWFFASAIGEFMAGKIGSLMSVPENVVNDPVQSLPYYANILNKIGLGSIGIGVLLICLVPVIRRWMKDVK</sequence>
<comment type="subcellular location">
    <subcellularLocation>
        <location evidence="1">Cell membrane</location>
        <topology evidence="1">Multi-pass membrane protein</topology>
    </subcellularLocation>
</comment>
<evidence type="ECO:0000256" key="2">
    <source>
        <dbReference type="ARBA" id="ARBA00022448"/>
    </source>
</evidence>
<keyword evidence="5" id="KW-0653">Protein transport</keyword>
<feature type="transmembrane region" description="Helical" evidence="8">
    <location>
        <begin position="259"/>
        <end position="277"/>
    </location>
</feature>
<evidence type="ECO:0000256" key="6">
    <source>
        <dbReference type="ARBA" id="ARBA00022989"/>
    </source>
</evidence>
<keyword evidence="7 8" id="KW-0472">Membrane</keyword>
<dbReference type="Gene3D" id="1.20.1250.20">
    <property type="entry name" value="MFS general substrate transporter like domains"/>
    <property type="match status" value="1"/>
</dbReference>
<protein>
    <recommendedName>
        <fullName evidence="9">Major facilitator superfamily (MFS) profile domain-containing protein</fullName>
    </recommendedName>
</protein>
<feature type="transmembrane region" description="Helical" evidence="8">
    <location>
        <begin position="338"/>
        <end position="357"/>
    </location>
</feature>
<evidence type="ECO:0000259" key="9">
    <source>
        <dbReference type="PROSITE" id="PS50850"/>
    </source>
</evidence>
<evidence type="ECO:0000256" key="5">
    <source>
        <dbReference type="ARBA" id="ARBA00022856"/>
    </source>
</evidence>